<comment type="caution">
    <text evidence="1">The sequence shown here is derived from an EMBL/GenBank/DDBJ whole genome shotgun (WGS) entry which is preliminary data.</text>
</comment>
<evidence type="ECO:0000313" key="3">
    <source>
        <dbReference type="Proteomes" id="UP001214638"/>
    </source>
</evidence>
<evidence type="ECO:0000313" key="1">
    <source>
        <dbReference type="EMBL" id="KAK2194360.1"/>
    </source>
</evidence>
<dbReference type="EMBL" id="JALLKP010000001">
    <property type="protein sequence ID" value="KAK2198172.1"/>
    <property type="molecule type" value="Genomic_DNA"/>
</dbReference>
<keyword evidence="3" id="KW-1185">Reference proteome</keyword>
<dbReference type="GeneID" id="94335479"/>
<protein>
    <submittedName>
        <fullName evidence="1">Uncharacterized protein</fullName>
    </submittedName>
</protein>
<name>A0AAD9PGG4_9APIC</name>
<accession>A0AAD9PGG4</accession>
<gene>
    <name evidence="2" type="ORF">BdWA1_001181</name>
    <name evidence="1" type="ORF">BdWA1_004180</name>
</gene>
<dbReference type="AlphaFoldDB" id="A0AAD9PGG4"/>
<dbReference type="RefSeq" id="XP_067805014.1">
    <property type="nucleotide sequence ID" value="XM_067946223.1"/>
</dbReference>
<proteinExistence type="predicted"/>
<evidence type="ECO:0000313" key="2">
    <source>
        <dbReference type="EMBL" id="KAK2198172.1"/>
    </source>
</evidence>
<dbReference type="KEGG" id="bdw:94335479"/>
<dbReference type="Proteomes" id="UP001214638">
    <property type="component" value="Unassembled WGS sequence"/>
</dbReference>
<organism evidence="1 3">
    <name type="scientific">Babesia duncani</name>
    <dbReference type="NCBI Taxonomy" id="323732"/>
    <lineage>
        <taxon>Eukaryota</taxon>
        <taxon>Sar</taxon>
        <taxon>Alveolata</taxon>
        <taxon>Apicomplexa</taxon>
        <taxon>Aconoidasida</taxon>
        <taxon>Piroplasmida</taxon>
        <taxon>Babesiidae</taxon>
        <taxon>Babesia</taxon>
    </lineage>
</organism>
<sequence>MFNDDDGHVVGKDFLASPILSKSTFRKYKPETDTFHPKTATVPIGDTLNVLNERLSRLEREVEAGASVKSSLTPESRYKRRREWSELLNNDLLETPRYLKSDDTRRYFDNEHARLTPKPLPLTRDYSPLSSITPALKMPKTFAKVNLNITDGVIDRIKQNLAACQEGTHEDVGYMQEAMTYTSPAESALSDDVDISTRLRRIKETLGDPLQDSSSITRKYVQVENLSDKIANSHWNSVNRQLDISAIQERLAQQKKQLLQWRHEYDL</sequence>
<dbReference type="EMBL" id="JALLKP010000145">
    <property type="protein sequence ID" value="KAK2194360.1"/>
    <property type="molecule type" value="Genomic_DNA"/>
</dbReference>
<reference evidence="1" key="1">
    <citation type="journal article" date="2023" name="Nat. Microbiol.">
        <title>Babesia duncani multi-omics identifies virulence factors and drug targets.</title>
        <authorList>
            <person name="Singh P."/>
            <person name="Lonardi S."/>
            <person name="Liang Q."/>
            <person name="Vydyam P."/>
            <person name="Khabirova E."/>
            <person name="Fang T."/>
            <person name="Gihaz S."/>
            <person name="Thekkiniath J."/>
            <person name="Munshi M."/>
            <person name="Abel S."/>
            <person name="Ciampossin L."/>
            <person name="Batugedara G."/>
            <person name="Gupta M."/>
            <person name="Lu X.M."/>
            <person name="Lenz T."/>
            <person name="Chakravarty S."/>
            <person name="Cornillot E."/>
            <person name="Hu Y."/>
            <person name="Ma W."/>
            <person name="Gonzalez L.M."/>
            <person name="Sanchez S."/>
            <person name="Estrada K."/>
            <person name="Sanchez-Flores A."/>
            <person name="Montero E."/>
            <person name="Harb O.S."/>
            <person name="Le Roch K.G."/>
            <person name="Mamoun C.B."/>
        </authorList>
    </citation>
    <scope>NUCLEOTIDE SEQUENCE</scope>
    <source>
        <strain evidence="1">WA1</strain>
    </source>
</reference>